<feature type="lipid moiety-binding region" description="S-diacylglycerol cysteine" evidence="7">
    <location>
        <position position="20"/>
    </location>
</feature>
<reference evidence="9 10" key="1">
    <citation type="submission" date="2019-03" db="EMBL/GenBank/DDBJ databases">
        <authorList>
            <person name="Kim M.K.M."/>
        </authorList>
    </citation>
    <scope>NUCLEOTIDE SEQUENCE [LARGE SCALE GENOMIC DNA]</scope>
    <source>
        <strain evidence="9 10">18JY21-1</strain>
    </source>
</reference>
<dbReference type="PANTHER" id="PTHR30429">
    <property type="entry name" value="D-METHIONINE-BINDING LIPOPROTEIN METQ"/>
    <property type="match status" value="1"/>
</dbReference>
<dbReference type="GO" id="GO:0016020">
    <property type="term" value="C:membrane"/>
    <property type="evidence" value="ECO:0007669"/>
    <property type="project" value="UniProtKB-SubCell"/>
</dbReference>
<evidence type="ECO:0000256" key="3">
    <source>
        <dbReference type="ARBA" id="ARBA00022729"/>
    </source>
</evidence>
<dbReference type="RefSeq" id="WP_132415730.1">
    <property type="nucleotide sequence ID" value="NZ_SKFG01000001.1"/>
</dbReference>
<evidence type="ECO:0000256" key="7">
    <source>
        <dbReference type="PIRSR" id="PIRSR002854-1"/>
    </source>
</evidence>
<dbReference type="InterPro" id="IPR004872">
    <property type="entry name" value="Lipoprotein_NlpA"/>
</dbReference>
<dbReference type="AlphaFoldDB" id="A0A4R4EL20"/>
<dbReference type="Pfam" id="PF03180">
    <property type="entry name" value="Lipoprotein_9"/>
    <property type="match status" value="1"/>
</dbReference>
<evidence type="ECO:0000256" key="8">
    <source>
        <dbReference type="SAM" id="SignalP"/>
    </source>
</evidence>
<keyword evidence="4" id="KW-0472">Membrane</keyword>
<sequence length="264" mass="28883">MKKILLALFASSLLLFASACGSSSKEGTITIGATAVPHAEILNFIKPILKEQGVDLVVKEFSDYAIINSQLFEKNLDADFFQHKPYLDAQNREKKMDLVSVANVHIEPFGAYSKKINDLKDLKDGSTVAIPNDPTNGGRALLLLEKQGLIKLKSDAGIEATPNDIVQNDKKLVIKELDAGMLPRSLDDVELALINTNYAMQAGLNPLTDSLFIEDKDSPYANILAARPDNKDSEAIQKVVTALNSPEVKKFIEDNYHGSILPAF</sequence>
<evidence type="ECO:0000313" key="10">
    <source>
        <dbReference type="Proteomes" id="UP000295418"/>
    </source>
</evidence>
<keyword evidence="10" id="KW-1185">Reference proteome</keyword>
<keyword evidence="6" id="KW-0449">Lipoprotein</keyword>
<name>A0A4R4EL20_9BACL</name>
<proteinExistence type="inferred from homology"/>
<evidence type="ECO:0000256" key="2">
    <source>
        <dbReference type="ARBA" id="ARBA00008973"/>
    </source>
</evidence>
<evidence type="ECO:0000256" key="1">
    <source>
        <dbReference type="ARBA" id="ARBA00004635"/>
    </source>
</evidence>
<dbReference type="CDD" id="cd13597">
    <property type="entry name" value="PBP2_lipoprotein_Tp32"/>
    <property type="match status" value="1"/>
</dbReference>
<evidence type="ECO:0000256" key="4">
    <source>
        <dbReference type="ARBA" id="ARBA00023136"/>
    </source>
</evidence>
<evidence type="ECO:0000256" key="5">
    <source>
        <dbReference type="ARBA" id="ARBA00023139"/>
    </source>
</evidence>
<comment type="similarity">
    <text evidence="2">Belongs to the NlpA lipoprotein family.</text>
</comment>
<comment type="caution">
    <text evidence="9">The sequence shown here is derived from an EMBL/GenBank/DDBJ whole genome shotgun (WGS) entry which is preliminary data.</text>
</comment>
<dbReference type="PIRSF" id="PIRSF002854">
    <property type="entry name" value="MetQ"/>
    <property type="match status" value="1"/>
</dbReference>
<accession>A0A4R4EL20</accession>
<keyword evidence="5" id="KW-0564">Palmitate</keyword>
<dbReference type="OrthoDB" id="9812878at2"/>
<dbReference type="Proteomes" id="UP000295418">
    <property type="component" value="Unassembled WGS sequence"/>
</dbReference>
<gene>
    <name evidence="9" type="ORF">E0485_01215</name>
</gene>
<dbReference type="Gene3D" id="3.40.190.10">
    <property type="entry name" value="Periplasmic binding protein-like II"/>
    <property type="match status" value="2"/>
</dbReference>
<feature type="chain" id="PRO_5038412857" evidence="8">
    <location>
        <begin position="20"/>
        <end position="264"/>
    </location>
</feature>
<dbReference type="PROSITE" id="PS51257">
    <property type="entry name" value="PROKAR_LIPOPROTEIN"/>
    <property type="match status" value="1"/>
</dbReference>
<dbReference type="NCBIfam" id="TIGR00363">
    <property type="entry name" value="MetQ/NlpA family lipoprotein"/>
    <property type="match status" value="1"/>
</dbReference>
<feature type="signal peptide" evidence="8">
    <location>
        <begin position="1"/>
        <end position="19"/>
    </location>
</feature>
<dbReference type="EMBL" id="SKFG01000001">
    <property type="protein sequence ID" value="TCZ80936.1"/>
    <property type="molecule type" value="Genomic_DNA"/>
</dbReference>
<dbReference type="SUPFAM" id="SSF53850">
    <property type="entry name" value="Periplasmic binding protein-like II"/>
    <property type="match status" value="1"/>
</dbReference>
<comment type="subcellular location">
    <subcellularLocation>
        <location evidence="1">Membrane</location>
        <topology evidence="1">Lipid-anchor</topology>
    </subcellularLocation>
</comment>
<protein>
    <submittedName>
        <fullName evidence="9">ABC transporter substrate-binding protein</fullName>
    </submittedName>
</protein>
<dbReference type="PANTHER" id="PTHR30429:SF0">
    <property type="entry name" value="METHIONINE-BINDING LIPOPROTEIN METQ"/>
    <property type="match status" value="1"/>
</dbReference>
<evidence type="ECO:0000256" key="6">
    <source>
        <dbReference type="ARBA" id="ARBA00023288"/>
    </source>
</evidence>
<keyword evidence="3 8" id="KW-0732">Signal</keyword>
<organism evidence="9 10">
    <name type="scientific">Paenibacillus albiflavus</name>
    <dbReference type="NCBI Taxonomy" id="2545760"/>
    <lineage>
        <taxon>Bacteria</taxon>
        <taxon>Bacillati</taxon>
        <taxon>Bacillota</taxon>
        <taxon>Bacilli</taxon>
        <taxon>Bacillales</taxon>
        <taxon>Paenibacillaceae</taxon>
        <taxon>Paenibacillus</taxon>
    </lineage>
</organism>
<evidence type="ECO:0000313" key="9">
    <source>
        <dbReference type="EMBL" id="TCZ80936.1"/>
    </source>
</evidence>